<gene>
    <name evidence="2" type="ORF">IW245_005672</name>
</gene>
<dbReference type="Pfam" id="PF13560">
    <property type="entry name" value="HTH_31"/>
    <property type="match status" value="1"/>
</dbReference>
<feature type="domain" description="HTH cro/C1-type" evidence="1">
    <location>
        <begin position="15"/>
        <end position="71"/>
    </location>
</feature>
<evidence type="ECO:0000259" key="1">
    <source>
        <dbReference type="PROSITE" id="PS50943"/>
    </source>
</evidence>
<organism evidence="2 3">
    <name type="scientific">Longispora fulva</name>
    <dbReference type="NCBI Taxonomy" id="619741"/>
    <lineage>
        <taxon>Bacteria</taxon>
        <taxon>Bacillati</taxon>
        <taxon>Actinomycetota</taxon>
        <taxon>Actinomycetes</taxon>
        <taxon>Micromonosporales</taxon>
        <taxon>Micromonosporaceae</taxon>
        <taxon>Longispora</taxon>
    </lineage>
</organism>
<dbReference type="EMBL" id="JADOUF010000001">
    <property type="protein sequence ID" value="MBG6139478.1"/>
    <property type="molecule type" value="Genomic_DNA"/>
</dbReference>
<dbReference type="AlphaFoldDB" id="A0A8J7GMB1"/>
<dbReference type="Gene3D" id="1.10.260.40">
    <property type="entry name" value="lambda repressor-like DNA-binding domains"/>
    <property type="match status" value="1"/>
</dbReference>
<reference evidence="2" key="1">
    <citation type="submission" date="2020-11" db="EMBL/GenBank/DDBJ databases">
        <title>Sequencing the genomes of 1000 actinobacteria strains.</title>
        <authorList>
            <person name="Klenk H.-P."/>
        </authorList>
    </citation>
    <scope>NUCLEOTIDE SEQUENCE</scope>
    <source>
        <strain evidence="2">DSM 45356</strain>
    </source>
</reference>
<dbReference type="Pfam" id="PF19054">
    <property type="entry name" value="DUF5753"/>
    <property type="match status" value="1"/>
</dbReference>
<dbReference type="GO" id="GO:0003677">
    <property type="term" value="F:DNA binding"/>
    <property type="evidence" value="ECO:0007669"/>
    <property type="project" value="InterPro"/>
</dbReference>
<proteinExistence type="predicted"/>
<protein>
    <submittedName>
        <fullName evidence="2">Transcriptional regulator with XRE-family HTH domain</fullName>
    </submittedName>
</protein>
<sequence>MAGPTLRRRRLARALRARRDQVGLGLGEAAKKAGVSKSTLSRLEDPTVTVMPSVPTVATLARIYGASEQDIEALTQVAREARQRGWWRKFSDVLPDWFELYVGLEFDASEIRDYSVAQIPGLLQTEDYAGAVLSTGPRTAAAIEKLIELRMRRQARDDKPRLHFIIDDVVLRRPVGNPGVMRGQLARLLNAAEQPNLTLQILPASAGAHGSMGMAWTELLFDTEEDPPLIYLENYTSSLYLEERPEVEQYEALFGQLRKLAMTPKDSTEAIAAAADGT</sequence>
<dbReference type="RefSeq" id="WP_197006131.1">
    <property type="nucleotide sequence ID" value="NZ_BONS01000008.1"/>
</dbReference>
<dbReference type="InterPro" id="IPR010982">
    <property type="entry name" value="Lambda_DNA-bd_dom_sf"/>
</dbReference>
<evidence type="ECO:0000313" key="2">
    <source>
        <dbReference type="EMBL" id="MBG6139478.1"/>
    </source>
</evidence>
<dbReference type="CDD" id="cd00093">
    <property type="entry name" value="HTH_XRE"/>
    <property type="match status" value="1"/>
</dbReference>
<dbReference type="InterPro" id="IPR001387">
    <property type="entry name" value="Cro/C1-type_HTH"/>
</dbReference>
<dbReference type="SMART" id="SM00530">
    <property type="entry name" value="HTH_XRE"/>
    <property type="match status" value="1"/>
</dbReference>
<comment type="caution">
    <text evidence="2">The sequence shown here is derived from an EMBL/GenBank/DDBJ whole genome shotgun (WGS) entry which is preliminary data.</text>
</comment>
<dbReference type="Proteomes" id="UP000622552">
    <property type="component" value="Unassembled WGS sequence"/>
</dbReference>
<keyword evidence="3" id="KW-1185">Reference proteome</keyword>
<accession>A0A8J7GMB1</accession>
<dbReference type="PROSITE" id="PS50943">
    <property type="entry name" value="HTH_CROC1"/>
    <property type="match status" value="1"/>
</dbReference>
<name>A0A8J7GMB1_9ACTN</name>
<dbReference type="InterPro" id="IPR043917">
    <property type="entry name" value="DUF5753"/>
</dbReference>
<dbReference type="SUPFAM" id="SSF47413">
    <property type="entry name" value="lambda repressor-like DNA-binding domains"/>
    <property type="match status" value="1"/>
</dbReference>
<evidence type="ECO:0000313" key="3">
    <source>
        <dbReference type="Proteomes" id="UP000622552"/>
    </source>
</evidence>